<feature type="domain" description="Multidrug resistance protein MdtA-like C-terminal permuted SH3" evidence="12">
    <location>
        <begin position="317"/>
        <end position="377"/>
    </location>
</feature>
<evidence type="ECO:0000256" key="7">
    <source>
        <dbReference type="SAM" id="Coils"/>
    </source>
</evidence>
<dbReference type="InterPro" id="IPR058625">
    <property type="entry name" value="MdtA-like_BSH"/>
</dbReference>
<evidence type="ECO:0000256" key="3">
    <source>
        <dbReference type="ARBA" id="ARBA00022448"/>
    </source>
</evidence>
<reference evidence="14" key="1">
    <citation type="submission" date="2016-03" db="EMBL/GenBank/DDBJ databases">
        <authorList>
            <person name="Heylen K."/>
            <person name="De Vos P."/>
            <person name="Vekeman B."/>
        </authorList>
    </citation>
    <scope>NUCLEOTIDE SEQUENCE [LARGE SCALE GENOMIC DNA]</scope>
    <source>
        <strain evidence="14">R-45383</strain>
    </source>
</reference>
<feature type="domain" description="Multidrug resistance protein MdtA-like alpha-helical hairpin" evidence="9">
    <location>
        <begin position="122"/>
        <end position="192"/>
    </location>
</feature>
<proteinExistence type="inferred from homology"/>
<evidence type="ECO:0000256" key="8">
    <source>
        <dbReference type="SAM" id="MobiDB-lite"/>
    </source>
</evidence>
<dbReference type="NCBIfam" id="NF008589">
    <property type="entry name" value="PRK11556.1"/>
    <property type="match status" value="1"/>
</dbReference>
<keyword evidence="5" id="KW-0997">Cell inner membrane</keyword>
<dbReference type="STRING" id="702114.A1355_06160"/>
<feature type="domain" description="Multidrug resistance protein MdtA-like beta-barrel" evidence="11">
    <location>
        <begin position="229"/>
        <end position="313"/>
    </location>
</feature>
<keyword evidence="4" id="KW-1003">Cell membrane</keyword>
<keyword evidence="3" id="KW-0813">Transport</keyword>
<dbReference type="RefSeq" id="WP_064028809.1">
    <property type="nucleotide sequence ID" value="NZ_LUUK01000172.1"/>
</dbReference>
<evidence type="ECO:0000259" key="10">
    <source>
        <dbReference type="Pfam" id="PF25917"/>
    </source>
</evidence>
<evidence type="ECO:0000256" key="6">
    <source>
        <dbReference type="ARBA" id="ARBA00023136"/>
    </source>
</evidence>
<feature type="coiled-coil region" evidence="7">
    <location>
        <begin position="123"/>
        <end position="150"/>
    </location>
</feature>
<feature type="region of interest" description="Disordered" evidence="8">
    <location>
        <begin position="381"/>
        <end position="401"/>
    </location>
</feature>
<keyword evidence="7" id="KW-0175">Coiled coil</keyword>
<dbReference type="InterPro" id="IPR058626">
    <property type="entry name" value="MdtA-like_b-barrel"/>
</dbReference>
<dbReference type="GO" id="GO:0015562">
    <property type="term" value="F:efflux transmembrane transporter activity"/>
    <property type="evidence" value="ECO:0007669"/>
    <property type="project" value="TreeGrafter"/>
</dbReference>
<dbReference type="Gene3D" id="2.40.50.100">
    <property type="match status" value="1"/>
</dbReference>
<dbReference type="PANTHER" id="PTHR30469">
    <property type="entry name" value="MULTIDRUG RESISTANCE PROTEIN MDTA"/>
    <property type="match status" value="1"/>
</dbReference>
<comment type="similarity">
    <text evidence="2">Belongs to the membrane fusion protein (MFP) (TC 8.A.1) family.</text>
</comment>
<evidence type="ECO:0000259" key="9">
    <source>
        <dbReference type="Pfam" id="PF25876"/>
    </source>
</evidence>
<dbReference type="SUPFAM" id="SSF111369">
    <property type="entry name" value="HlyD-like secretion proteins"/>
    <property type="match status" value="1"/>
</dbReference>
<sequence length="401" mass="43452">MDNPRPPETRAAGRSGWPTAALLFALTAGYGYWRLHATEEPRERPGLTGAGDTPAASVTTATVNQGDLPIYLHGLGTVTPLQTVTIKSRVDGELVKVAFREGQTVQAGELLAEIDPRPYQVQLHQAEGQLMRDEALLSNAEQDLQRYRTLLAQDSIAAQQTATQEALVRQYRGTVEMDRAQVNNAKLQLDYTRIVAPIAGQIGLRLVDKGNIVRAGDTTGLAVIAQIQPITVLFTLPEDQVPAVMRRWRSERNLTVEAFDRSGLRKLADGKLLAVDNQIDTATGTLKLKAWFDNAERGLYANQFVNIRLRLDTLPAATLAPATAIQHGANGDFVYWVKPDRTVTIRPIKTGPVDADRVAVLEGLAPGDVLVVGGSDKLREGSRIKPADAAASPETAPVPAR</sequence>
<dbReference type="InterPro" id="IPR006143">
    <property type="entry name" value="RND_pump_MFP"/>
</dbReference>
<dbReference type="Pfam" id="PF25967">
    <property type="entry name" value="RND-MFP_C"/>
    <property type="match status" value="1"/>
</dbReference>
<evidence type="ECO:0000256" key="1">
    <source>
        <dbReference type="ARBA" id="ARBA00004236"/>
    </source>
</evidence>
<evidence type="ECO:0000313" key="14">
    <source>
        <dbReference type="Proteomes" id="UP000077628"/>
    </source>
</evidence>
<keyword evidence="14" id="KW-1185">Reference proteome</keyword>
<accession>A0A177NJ36</accession>
<feature type="domain" description="Multidrug resistance protein MdtA-like barrel-sandwich hybrid" evidence="10">
    <location>
        <begin position="83"/>
        <end position="224"/>
    </location>
</feature>
<dbReference type="Pfam" id="PF25944">
    <property type="entry name" value="Beta-barrel_RND"/>
    <property type="match status" value="1"/>
</dbReference>
<evidence type="ECO:0000259" key="11">
    <source>
        <dbReference type="Pfam" id="PF25944"/>
    </source>
</evidence>
<keyword evidence="6" id="KW-0472">Membrane</keyword>
<dbReference type="Pfam" id="PF25876">
    <property type="entry name" value="HH_MFP_RND"/>
    <property type="match status" value="1"/>
</dbReference>
<gene>
    <name evidence="13" type="ORF">A1355_06160</name>
</gene>
<dbReference type="OrthoDB" id="9783047at2"/>
<evidence type="ECO:0000256" key="4">
    <source>
        <dbReference type="ARBA" id="ARBA00022475"/>
    </source>
</evidence>
<evidence type="ECO:0000259" key="12">
    <source>
        <dbReference type="Pfam" id="PF25967"/>
    </source>
</evidence>
<dbReference type="Gene3D" id="2.40.30.170">
    <property type="match status" value="1"/>
</dbReference>
<organism evidence="13 14">
    <name type="scientific">Methylomonas koyamae</name>
    <dbReference type="NCBI Taxonomy" id="702114"/>
    <lineage>
        <taxon>Bacteria</taxon>
        <taxon>Pseudomonadati</taxon>
        <taxon>Pseudomonadota</taxon>
        <taxon>Gammaproteobacteria</taxon>
        <taxon>Methylococcales</taxon>
        <taxon>Methylococcaceae</taxon>
        <taxon>Methylomonas</taxon>
    </lineage>
</organism>
<dbReference type="GO" id="GO:1990281">
    <property type="term" value="C:efflux pump complex"/>
    <property type="evidence" value="ECO:0007669"/>
    <property type="project" value="TreeGrafter"/>
</dbReference>
<dbReference type="Gene3D" id="2.40.420.20">
    <property type="match status" value="1"/>
</dbReference>
<evidence type="ECO:0000256" key="5">
    <source>
        <dbReference type="ARBA" id="ARBA00022519"/>
    </source>
</evidence>
<dbReference type="Proteomes" id="UP000077628">
    <property type="component" value="Unassembled WGS sequence"/>
</dbReference>
<dbReference type="PANTHER" id="PTHR30469:SF12">
    <property type="entry name" value="MULTIDRUG RESISTANCE PROTEIN MDTA"/>
    <property type="match status" value="1"/>
</dbReference>
<dbReference type="Gene3D" id="1.10.287.470">
    <property type="entry name" value="Helix hairpin bin"/>
    <property type="match status" value="1"/>
</dbReference>
<dbReference type="Pfam" id="PF25917">
    <property type="entry name" value="BSH_RND"/>
    <property type="match status" value="1"/>
</dbReference>
<protein>
    <submittedName>
        <fullName evidence="13">Multidrug transporter subunit MdtA</fullName>
    </submittedName>
</protein>
<comment type="subcellular location">
    <subcellularLocation>
        <location evidence="1">Cell membrane</location>
    </subcellularLocation>
</comment>
<comment type="caution">
    <text evidence="13">The sequence shown here is derived from an EMBL/GenBank/DDBJ whole genome shotgun (WGS) entry which is preliminary data.</text>
</comment>
<dbReference type="InterPro" id="IPR058624">
    <property type="entry name" value="MdtA-like_HH"/>
</dbReference>
<dbReference type="InterPro" id="IPR058627">
    <property type="entry name" value="MdtA-like_C"/>
</dbReference>
<name>A0A177NJ36_9GAMM</name>
<dbReference type="EMBL" id="LUUK01000172">
    <property type="protein sequence ID" value="OAI18146.1"/>
    <property type="molecule type" value="Genomic_DNA"/>
</dbReference>
<evidence type="ECO:0000256" key="2">
    <source>
        <dbReference type="ARBA" id="ARBA00009477"/>
    </source>
</evidence>
<dbReference type="NCBIfam" id="TIGR01730">
    <property type="entry name" value="RND_mfp"/>
    <property type="match status" value="1"/>
</dbReference>
<dbReference type="AlphaFoldDB" id="A0A177NJ36"/>
<evidence type="ECO:0000313" key="13">
    <source>
        <dbReference type="EMBL" id="OAI18146.1"/>
    </source>
</evidence>